<evidence type="ECO:0000313" key="2">
    <source>
        <dbReference type="EMBL" id="MBP3956815.1"/>
    </source>
</evidence>
<protein>
    <submittedName>
        <fullName evidence="2">Endonuclease/exonuclease/phosphatase family protein</fullName>
    </submittedName>
</protein>
<comment type="caution">
    <text evidence="2">The sequence shown here is derived from an EMBL/GenBank/DDBJ whole genome shotgun (WGS) entry which is preliminary data.</text>
</comment>
<name>A0ABS5BSV5_9BACT</name>
<feature type="domain" description="Endonuclease/exonuclease/phosphatase" evidence="1">
    <location>
        <begin position="7"/>
        <end position="267"/>
    </location>
</feature>
<evidence type="ECO:0000313" key="3">
    <source>
        <dbReference type="Proteomes" id="UP000676565"/>
    </source>
</evidence>
<dbReference type="GO" id="GO:0004519">
    <property type="term" value="F:endonuclease activity"/>
    <property type="evidence" value="ECO:0007669"/>
    <property type="project" value="UniProtKB-KW"/>
</dbReference>
<organism evidence="2 3">
    <name type="scientific">Gemmata palustris</name>
    <dbReference type="NCBI Taxonomy" id="2822762"/>
    <lineage>
        <taxon>Bacteria</taxon>
        <taxon>Pseudomonadati</taxon>
        <taxon>Planctomycetota</taxon>
        <taxon>Planctomycetia</taxon>
        <taxon>Gemmatales</taxon>
        <taxon>Gemmataceae</taxon>
        <taxon>Gemmata</taxon>
    </lineage>
</organism>
<keyword evidence="2" id="KW-0540">Nuclease</keyword>
<dbReference type="Gene3D" id="3.60.10.10">
    <property type="entry name" value="Endonuclease/exonuclease/phosphatase"/>
    <property type="match status" value="1"/>
</dbReference>
<keyword evidence="2" id="KW-0255">Endonuclease</keyword>
<dbReference type="EMBL" id="JAGKQQ010000001">
    <property type="protein sequence ID" value="MBP3956815.1"/>
    <property type="molecule type" value="Genomic_DNA"/>
</dbReference>
<sequence>MFCAVFWNIGGQPPRSGIVRLVTALQRQEDADVIVLAECSDGVIGSTLRALNPSGQSLNFDLVPTTSRVKVLTRRTVSRTSEIDRHEYYSVLKVVRGGQPDLLLTAVHMVSLLEKDAPHIDKELEKLADAIRSAEEATGHDRTVVIGDLNAHPFSDGVASSVGLHGIMSRSVAGRGERQASHRRYPFFFNPMWQFYGDATATPAGTYYREPGGAHTGYYWHLFDQVLIRPSLRPYYRDDSVCIVTSVGGTTLAGPDLVPNRRIGSDHYPIRVRLTD</sequence>
<keyword evidence="3" id="KW-1185">Reference proteome</keyword>
<proteinExistence type="predicted"/>
<accession>A0ABS5BSV5</accession>
<gene>
    <name evidence="2" type="ORF">J8F10_16195</name>
</gene>
<dbReference type="InterPro" id="IPR005135">
    <property type="entry name" value="Endo/exonuclease/phosphatase"/>
</dbReference>
<dbReference type="Proteomes" id="UP000676565">
    <property type="component" value="Unassembled WGS sequence"/>
</dbReference>
<reference evidence="2 3" key="1">
    <citation type="submission" date="2021-04" db="EMBL/GenBank/DDBJ databases">
        <authorList>
            <person name="Ivanova A."/>
        </authorList>
    </citation>
    <scope>NUCLEOTIDE SEQUENCE [LARGE SCALE GENOMIC DNA]</scope>
    <source>
        <strain evidence="2 3">G18</strain>
    </source>
</reference>
<evidence type="ECO:0000259" key="1">
    <source>
        <dbReference type="Pfam" id="PF03372"/>
    </source>
</evidence>
<keyword evidence="2" id="KW-0378">Hydrolase</keyword>
<dbReference type="RefSeq" id="WP_210655293.1">
    <property type="nucleotide sequence ID" value="NZ_JAGKQQ010000001.1"/>
</dbReference>
<dbReference type="Pfam" id="PF03372">
    <property type="entry name" value="Exo_endo_phos"/>
    <property type="match status" value="1"/>
</dbReference>
<dbReference type="InterPro" id="IPR036691">
    <property type="entry name" value="Endo/exonu/phosph_ase_sf"/>
</dbReference>
<dbReference type="SUPFAM" id="SSF56219">
    <property type="entry name" value="DNase I-like"/>
    <property type="match status" value="1"/>
</dbReference>